<keyword evidence="3" id="KW-1185">Reference proteome</keyword>
<gene>
    <name evidence="2" type="ORF">WJX84_007646</name>
</gene>
<evidence type="ECO:0000313" key="3">
    <source>
        <dbReference type="Proteomes" id="UP001485043"/>
    </source>
</evidence>
<dbReference type="AlphaFoldDB" id="A0AAW1TD16"/>
<feature type="compositionally biased region" description="Basic residues" evidence="1">
    <location>
        <begin position="8"/>
        <end position="24"/>
    </location>
</feature>
<organism evidence="2 3">
    <name type="scientific">Apatococcus fuscideae</name>
    <dbReference type="NCBI Taxonomy" id="2026836"/>
    <lineage>
        <taxon>Eukaryota</taxon>
        <taxon>Viridiplantae</taxon>
        <taxon>Chlorophyta</taxon>
        <taxon>core chlorophytes</taxon>
        <taxon>Trebouxiophyceae</taxon>
        <taxon>Chlorellales</taxon>
        <taxon>Chlorellaceae</taxon>
        <taxon>Apatococcus</taxon>
    </lineage>
</organism>
<reference evidence="2 3" key="1">
    <citation type="journal article" date="2024" name="Nat. Commun.">
        <title>Phylogenomics reveals the evolutionary origins of lichenization in chlorophyte algae.</title>
        <authorList>
            <person name="Puginier C."/>
            <person name="Libourel C."/>
            <person name="Otte J."/>
            <person name="Skaloud P."/>
            <person name="Haon M."/>
            <person name="Grisel S."/>
            <person name="Petersen M."/>
            <person name="Berrin J.G."/>
            <person name="Delaux P.M."/>
            <person name="Dal Grande F."/>
            <person name="Keller J."/>
        </authorList>
    </citation>
    <scope>NUCLEOTIDE SEQUENCE [LARGE SCALE GENOMIC DNA]</scope>
    <source>
        <strain evidence="2 3">SAG 2523</strain>
    </source>
</reference>
<protein>
    <submittedName>
        <fullName evidence="2">Uncharacterized protein</fullName>
    </submittedName>
</protein>
<evidence type="ECO:0000256" key="1">
    <source>
        <dbReference type="SAM" id="MobiDB-lite"/>
    </source>
</evidence>
<dbReference type="EMBL" id="JALJOV010000174">
    <property type="protein sequence ID" value="KAK9866279.1"/>
    <property type="molecule type" value="Genomic_DNA"/>
</dbReference>
<comment type="caution">
    <text evidence="2">The sequence shown here is derived from an EMBL/GenBank/DDBJ whole genome shotgun (WGS) entry which is preliminary data.</text>
</comment>
<accession>A0AAW1TD16</accession>
<feature type="region of interest" description="Disordered" evidence="1">
    <location>
        <begin position="1"/>
        <end position="37"/>
    </location>
</feature>
<name>A0AAW1TD16_9CHLO</name>
<evidence type="ECO:0000313" key="2">
    <source>
        <dbReference type="EMBL" id="KAK9866279.1"/>
    </source>
</evidence>
<dbReference type="Proteomes" id="UP001485043">
    <property type="component" value="Unassembled WGS sequence"/>
</dbReference>
<sequence length="123" mass="13218">MVKLQAAAKRRGRPPGKQAGKKLKNHESGPQKLPTKGKFQKLGLASISTGKRSKRRPRIIVTVLGPEDETPKALTAGAAETDASPAAPVAARKVSTLKQKSRWSWLTAPLRSAASLFSRGNRQ</sequence>
<proteinExistence type="predicted"/>